<dbReference type="InterPro" id="IPR050109">
    <property type="entry name" value="HTH-type_TetR-like_transc_reg"/>
</dbReference>
<dbReference type="Pfam" id="PF00440">
    <property type="entry name" value="TetR_N"/>
    <property type="match status" value="1"/>
</dbReference>
<dbReference type="EMBL" id="CP042263">
    <property type="protein sequence ID" value="QDY70894.1"/>
    <property type="molecule type" value="Genomic_DNA"/>
</dbReference>
<evidence type="ECO:0000313" key="5">
    <source>
        <dbReference type="Proteomes" id="UP000318483"/>
    </source>
</evidence>
<dbReference type="SUPFAM" id="SSF48498">
    <property type="entry name" value="Tetracyclin repressor-like, C-terminal domain"/>
    <property type="match status" value="1"/>
</dbReference>
<keyword evidence="4" id="KW-0614">Plasmid</keyword>
<keyword evidence="5" id="KW-1185">Reference proteome</keyword>
<organism evidence="4 5">
    <name type="scientific">Qingshengfaniella alkalisoli</name>
    <dbReference type="NCBI Taxonomy" id="2599296"/>
    <lineage>
        <taxon>Bacteria</taxon>
        <taxon>Pseudomonadati</taxon>
        <taxon>Pseudomonadota</taxon>
        <taxon>Alphaproteobacteria</taxon>
        <taxon>Rhodobacterales</taxon>
        <taxon>Paracoccaceae</taxon>
        <taxon>Qingshengfaniella</taxon>
    </lineage>
</organism>
<dbReference type="InterPro" id="IPR001647">
    <property type="entry name" value="HTH_TetR"/>
</dbReference>
<proteinExistence type="predicted"/>
<dbReference type="PANTHER" id="PTHR30328">
    <property type="entry name" value="TRANSCRIPTIONAL REPRESSOR"/>
    <property type="match status" value="1"/>
</dbReference>
<accession>A0A5B8IYU8</accession>
<dbReference type="GO" id="GO:0003677">
    <property type="term" value="F:DNA binding"/>
    <property type="evidence" value="ECO:0007669"/>
    <property type="project" value="UniProtKB-UniRule"/>
</dbReference>
<dbReference type="KEGG" id="lit:FPZ52_14425"/>
<dbReference type="AlphaFoldDB" id="A0A5B8IYU8"/>
<reference evidence="4 5" key="1">
    <citation type="submission" date="2019-07" db="EMBL/GenBank/DDBJ databases">
        <title>Litoreibacter alkalisoli sp. nov., isolated from saline-alkaline soil.</title>
        <authorList>
            <person name="Wang S."/>
            <person name="Xu L."/>
            <person name="Xing Y.-T."/>
            <person name="Sun J.-Q."/>
        </authorList>
    </citation>
    <scope>NUCLEOTIDE SEQUENCE [LARGE SCALE GENOMIC DNA]</scope>
    <source>
        <strain evidence="4 5">LN3S51</strain>
        <plasmid evidence="4 5">unnamed2</plasmid>
    </source>
</reference>
<feature type="DNA-binding region" description="H-T-H motif" evidence="2">
    <location>
        <begin position="48"/>
        <end position="67"/>
    </location>
</feature>
<dbReference type="PANTHER" id="PTHR30328:SF54">
    <property type="entry name" value="HTH-TYPE TRANSCRIPTIONAL REPRESSOR SCO4008"/>
    <property type="match status" value="1"/>
</dbReference>
<dbReference type="PRINTS" id="PR00455">
    <property type="entry name" value="HTHTETR"/>
</dbReference>
<evidence type="ECO:0000313" key="4">
    <source>
        <dbReference type="EMBL" id="QDY70894.1"/>
    </source>
</evidence>
<dbReference type="Proteomes" id="UP000318483">
    <property type="component" value="Plasmid unnamed2"/>
</dbReference>
<evidence type="ECO:0000256" key="1">
    <source>
        <dbReference type="ARBA" id="ARBA00023125"/>
    </source>
</evidence>
<dbReference type="OrthoDB" id="2356263at2"/>
<dbReference type="InterPro" id="IPR041474">
    <property type="entry name" value="NicS_C"/>
</dbReference>
<feature type="domain" description="HTH tetR-type" evidence="3">
    <location>
        <begin position="25"/>
        <end position="85"/>
    </location>
</feature>
<geneLocation type="plasmid" evidence="4 5">
    <name>unnamed2</name>
</geneLocation>
<dbReference type="InterPro" id="IPR009057">
    <property type="entry name" value="Homeodomain-like_sf"/>
</dbReference>
<dbReference type="SUPFAM" id="SSF46689">
    <property type="entry name" value="Homeodomain-like"/>
    <property type="match status" value="1"/>
</dbReference>
<dbReference type="Pfam" id="PF17938">
    <property type="entry name" value="TetR_C_29"/>
    <property type="match status" value="1"/>
</dbReference>
<keyword evidence="1 2" id="KW-0238">DNA-binding</keyword>
<evidence type="ECO:0000259" key="3">
    <source>
        <dbReference type="PROSITE" id="PS50977"/>
    </source>
</evidence>
<dbReference type="InterPro" id="IPR036271">
    <property type="entry name" value="Tet_transcr_reg_TetR-rel_C_sf"/>
</dbReference>
<evidence type="ECO:0000256" key="2">
    <source>
        <dbReference type="PROSITE-ProRule" id="PRU00335"/>
    </source>
</evidence>
<dbReference type="Gene3D" id="1.10.357.10">
    <property type="entry name" value="Tetracycline Repressor, domain 2"/>
    <property type="match status" value="1"/>
</dbReference>
<gene>
    <name evidence="4" type="ORF">FPZ52_14425</name>
</gene>
<name>A0A5B8IYU8_9RHOB</name>
<protein>
    <submittedName>
        <fullName evidence="4">TetR/AcrR family transcriptional regulator</fullName>
    </submittedName>
</protein>
<dbReference type="PROSITE" id="PS50977">
    <property type="entry name" value="HTH_TETR_2"/>
    <property type="match status" value="1"/>
</dbReference>
<sequence length="225" mass="25662">MEGGVQDKDDVTLDLGATPTHKRAAQKRRAVLNAAREEFVEHGFDGARIDRIADRSGSNKRMLYHYVGNKEELYKQVLLEAYHDIRQREKTLDLKRLPPVAAMEKLVGFTFDHFRSNPWFIRLLSNENMHRAEFIRQLKDIPQLHSPIIDQIGAVLAEGEDAGVFRKGVDPVQLYISIAGLSYFYFSNIYTLSVIFDIQLESPNSMIQRRSHAISVILGYLTSGV</sequence>